<sequence>MRYLRQFLWITGFTLAGEVLHAALPLPIPAAVWGLVLLFLALESGRLPLASVADCGQFLLGLMPLLFIAPAVGLVDIWPMLASVWPAVLGIVVLSTAVVFAVAGKVTQALLGRREQEGGDD</sequence>
<keyword evidence="5 6" id="KW-0472">Membrane</keyword>
<evidence type="ECO:0000256" key="3">
    <source>
        <dbReference type="ARBA" id="ARBA00022692"/>
    </source>
</evidence>
<protein>
    <submittedName>
        <fullName evidence="7">CidA/LrgA family protein</fullName>
    </submittedName>
</protein>
<feature type="transmembrane region" description="Helical" evidence="6">
    <location>
        <begin position="84"/>
        <end position="104"/>
    </location>
</feature>
<feature type="transmembrane region" description="Helical" evidence="6">
    <location>
        <begin position="30"/>
        <end position="49"/>
    </location>
</feature>
<name>A0A9D1Q7I3_9FIRM</name>
<dbReference type="PANTHER" id="PTHR33931">
    <property type="entry name" value="HOLIN-LIKE PROTEIN CIDA-RELATED"/>
    <property type="match status" value="1"/>
</dbReference>
<feature type="transmembrane region" description="Helical" evidence="6">
    <location>
        <begin position="58"/>
        <end position="78"/>
    </location>
</feature>
<dbReference type="GO" id="GO:0005886">
    <property type="term" value="C:plasma membrane"/>
    <property type="evidence" value="ECO:0007669"/>
    <property type="project" value="UniProtKB-SubCell"/>
</dbReference>
<reference evidence="7" key="1">
    <citation type="journal article" date="2021" name="PeerJ">
        <title>Extensive microbial diversity within the chicken gut microbiome revealed by metagenomics and culture.</title>
        <authorList>
            <person name="Gilroy R."/>
            <person name="Ravi A."/>
            <person name="Getino M."/>
            <person name="Pursley I."/>
            <person name="Horton D.L."/>
            <person name="Alikhan N.F."/>
            <person name="Baker D."/>
            <person name="Gharbi K."/>
            <person name="Hall N."/>
            <person name="Watson M."/>
            <person name="Adriaenssens E.M."/>
            <person name="Foster-Nyarko E."/>
            <person name="Jarju S."/>
            <person name="Secka A."/>
            <person name="Antonio M."/>
            <person name="Oren A."/>
            <person name="Chaudhuri R.R."/>
            <person name="La Ragione R."/>
            <person name="Hildebrand F."/>
            <person name="Pallen M.J."/>
        </authorList>
    </citation>
    <scope>NUCLEOTIDE SEQUENCE</scope>
    <source>
        <strain evidence="7">ChiHcolR34-3080</strain>
    </source>
</reference>
<accession>A0A9D1Q7I3</accession>
<dbReference type="AlphaFoldDB" id="A0A9D1Q7I3"/>
<dbReference type="InterPro" id="IPR005538">
    <property type="entry name" value="LrgA/CidA"/>
</dbReference>
<evidence type="ECO:0000313" key="7">
    <source>
        <dbReference type="EMBL" id="HIW08032.1"/>
    </source>
</evidence>
<evidence type="ECO:0000256" key="1">
    <source>
        <dbReference type="ARBA" id="ARBA00004651"/>
    </source>
</evidence>
<keyword evidence="3 6" id="KW-0812">Transmembrane</keyword>
<evidence type="ECO:0000256" key="5">
    <source>
        <dbReference type="ARBA" id="ARBA00023136"/>
    </source>
</evidence>
<gene>
    <name evidence="7" type="ORF">H9890_01360</name>
</gene>
<evidence type="ECO:0000313" key="8">
    <source>
        <dbReference type="Proteomes" id="UP000823933"/>
    </source>
</evidence>
<comment type="caution">
    <text evidence="7">The sequence shown here is derived from an EMBL/GenBank/DDBJ whole genome shotgun (WGS) entry which is preliminary data.</text>
</comment>
<evidence type="ECO:0000256" key="4">
    <source>
        <dbReference type="ARBA" id="ARBA00022989"/>
    </source>
</evidence>
<dbReference type="PANTHER" id="PTHR33931:SF2">
    <property type="entry name" value="HOLIN-LIKE PROTEIN CIDA"/>
    <property type="match status" value="1"/>
</dbReference>
<keyword evidence="2" id="KW-1003">Cell membrane</keyword>
<evidence type="ECO:0000256" key="6">
    <source>
        <dbReference type="SAM" id="Phobius"/>
    </source>
</evidence>
<dbReference type="Pfam" id="PF03788">
    <property type="entry name" value="LrgA"/>
    <property type="match status" value="1"/>
</dbReference>
<dbReference type="EMBL" id="DXHQ01000017">
    <property type="protein sequence ID" value="HIW08032.1"/>
    <property type="molecule type" value="Genomic_DNA"/>
</dbReference>
<proteinExistence type="predicted"/>
<organism evidence="7 8">
    <name type="scientific">Candidatus Faecalibacterium intestinigallinarum</name>
    <dbReference type="NCBI Taxonomy" id="2838581"/>
    <lineage>
        <taxon>Bacteria</taxon>
        <taxon>Bacillati</taxon>
        <taxon>Bacillota</taxon>
        <taxon>Clostridia</taxon>
        <taxon>Eubacteriales</taxon>
        <taxon>Oscillospiraceae</taxon>
        <taxon>Faecalibacterium</taxon>
    </lineage>
</organism>
<keyword evidence="4 6" id="KW-1133">Transmembrane helix</keyword>
<comment type="subcellular location">
    <subcellularLocation>
        <location evidence="1">Cell membrane</location>
        <topology evidence="1">Multi-pass membrane protein</topology>
    </subcellularLocation>
</comment>
<reference evidence="7" key="2">
    <citation type="submission" date="2021-04" db="EMBL/GenBank/DDBJ databases">
        <authorList>
            <person name="Gilroy R."/>
        </authorList>
    </citation>
    <scope>NUCLEOTIDE SEQUENCE</scope>
    <source>
        <strain evidence="7">ChiHcolR34-3080</strain>
    </source>
</reference>
<dbReference type="Proteomes" id="UP000823933">
    <property type="component" value="Unassembled WGS sequence"/>
</dbReference>
<evidence type="ECO:0000256" key="2">
    <source>
        <dbReference type="ARBA" id="ARBA00022475"/>
    </source>
</evidence>